<dbReference type="PANTHER" id="PTHR11558">
    <property type="entry name" value="SPERMIDINE/SPERMINE SYNTHASE"/>
    <property type="match status" value="1"/>
</dbReference>
<keyword evidence="2" id="KW-0812">Transmembrane</keyword>
<feature type="transmembrane region" description="Helical" evidence="2">
    <location>
        <begin position="443"/>
        <end position="463"/>
    </location>
</feature>
<evidence type="ECO:0000313" key="4">
    <source>
        <dbReference type="Proteomes" id="UP001143362"/>
    </source>
</evidence>
<evidence type="ECO:0000313" key="3">
    <source>
        <dbReference type="EMBL" id="MCX2979436.1"/>
    </source>
</evidence>
<proteinExistence type="predicted"/>
<feature type="transmembrane region" description="Helical" evidence="2">
    <location>
        <begin position="194"/>
        <end position="219"/>
    </location>
</feature>
<feature type="transmembrane region" description="Helical" evidence="2">
    <location>
        <begin position="12"/>
        <end position="31"/>
    </location>
</feature>
<dbReference type="CDD" id="cd02440">
    <property type="entry name" value="AdoMet_MTases"/>
    <property type="match status" value="1"/>
</dbReference>
<feature type="transmembrane region" description="Helical" evidence="2">
    <location>
        <begin position="391"/>
        <end position="413"/>
    </location>
</feature>
<feature type="transmembrane region" description="Helical" evidence="2">
    <location>
        <begin position="419"/>
        <end position="436"/>
    </location>
</feature>
<feature type="transmembrane region" description="Helical" evidence="2">
    <location>
        <begin position="158"/>
        <end position="182"/>
    </location>
</feature>
<feature type="transmembrane region" description="Helical" evidence="2">
    <location>
        <begin position="43"/>
        <end position="63"/>
    </location>
</feature>
<sequence>MNKLPERWVIPLLAIIFVVSGFSGLIYQSIWTHYLKLFLGHAAYAQALVLATFMGGLALGSWWAATLSGSGRRLLLLYAAAEAAIGVYALLFHEAFVQLLSLAFEVVLPAAGSETLALLFKWLAGVLLILPPSILLGTTFPLMAEGVIERSPERRGEWLGLLYAGNSFGAAVGVLASGMVLIKLLGLPGTVQLAGLLNIGVALAVALLVFCTAPVVAAVPVSPPLPVFEGDDSRRVYRILLACAALTGLASFIYEIVWIRMLTMVLGSATNAFELMLASFILGLALGGWWIRRRIDHLREPLVTLAWIQLLMGLLAAATLLFYNQLFDLMAHMMQGLARNEQGYVAYKLASFALAMLVMLPATICAGMTLPIVTATLGHSGYGERASGHVYALNTLGAIVGVGLAALVLLPLLGLRTTLLLGACIDVGLALWLMLSTGSSQRVLVTLVAGAVGLSVVFVFSSFDTLRMASSVYRTGLLYPADTKVVFHRDGRTASIAVIKDVDGYMSIATNGKTDASISPAPNPVDGDEETMKLLAALPLSLLPAARTAAVIGFGSGMSTHTLLGSEPLERVDTIEIEPAMVAGARLFGAPVERAYTDPRSQVHIEDARTFFSVRQQHYDLIVSEPSNPWVSGVAGLFSHEHYQEVKKYLNPGGIYTQWLQLYEFDLELAFSVFKAFAAAFDDYAVYLGADSDLIIMGVSEGRLPRPGDIVASPELQQELARIGVNNRADLESRLLVDASMLRPLLSGTSFPENSDYQPYVDQHAERARFLDRGEAQLQRLNRIWLLVDKDRQRRVLREQSAAPSHVVPRRAAEARVVSDLFRNGLQLGADVDPEQSRLAYEAAVSVSRLLYRCNPQMVEDGWLGDAVWLSDVTSVYGEPDQITPFWNALLGSTCYSQLEPHLQATFGFFQAVSARDDKEILRLGRLLVDYRYDVAGFWNYRILHMLAAYARLGESRQGASFAASQQGNGVMELDSQVLAAWLAAGGRTDTGITP</sequence>
<dbReference type="EMBL" id="SHNN01000001">
    <property type="protein sequence ID" value="MCX2979436.1"/>
    <property type="molecule type" value="Genomic_DNA"/>
</dbReference>
<feature type="transmembrane region" description="Helical" evidence="2">
    <location>
        <begin position="303"/>
        <end position="324"/>
    </location>
</feature>
<dbReference type="NCBIfam" id="NF037959">
    <property type="entry name" value="MFS_SpdSyn"/>
    <property type="match status" value="1"/>
</dbReference>
<feature type="transmembrane region" description="Helical" evidence="2">
    <location>
        <begin position="75"/>
        <end position="96"/>
    </location>
</feature>
<dbReference type="InterPro" id="IPR029063">
    <property type="entry name" value="SAM-dependent_MTases_sf"/>
</dbReference>
<organism evidence="3 4">
    <name type="scientific">Candidatus Litorirhabdus singularis</name>
    <dbReference type="NCBI Taxonomy" id="2518993"/>
    <lineage>
        <taxon>Bacteria</taxon>
        <taxon>Pseudomonadati</taxon>
        <taxon>Pseudomonadota</taxon>
        <taxon>Gammaproteobacteria</taxon>
        <taxon>Cellvibrionales</taxon>
        <taxon>Halieaceae</taxon>
        <taxon>Candidatus Litorirhabdus</taxon>
    </lineage>
</organism>
<evidence type="ECO:0000256" key="1">
    <source>
        <dbReference type="ARBA" id="ARBA00023066"/>
    </source>
</evidence>
<dbReference type="RefSeq" id="WP_279243438.1">
    <property type="nucleotide sequence ID" value="NZ_SHNN01000001.1"/>
</dbReference>
<protein>
    <submittedName>
        <fullName evidence="3">Spermidine synthase</fullName>
    </submittedName>
</protein>
<feature type="transmembrane region" description="Helical" evidence="2">
    <location>
        <begin position="344"/>
        <end position="370"/>
    </location>
</feature>
<name>A0ABT3TAZ4_9GAMM</name>
<evidence type="ECO:0000256" key="2">
    <source>
        <dbReference type="SAM" id="Phobius"/>
    </source>
</evidence>
<comment type="caution">
    <text evidence="3">The sequence shown here is derived from an EMBL/GenBank/DDBJ whole genome shotgun (WGS) entry which is preliminary data.</text>
</comment>
<gene>
    <name evidence="3" type="ORF">EYC98_00995</name>
</gene>
<feature type="transmembrane region" description="Helical" evidence="2">
    <location>
        <begin position="239"/>
        <end position="259"/>
    </location>
</feature>
<feature type="transmembrane region" description="Helical" evidence="2">
    <location>
        <begin position="271"/>
        <end position="291"/>
    </location>
</feature>
<dbReference type="Pfam" id="PF01564">
    <property type="entry name" value="Spermine_synth"/>
    <property type="match status" value="1"/>
</dbReference>
<accession>A0ABT3TAZ4</accession>
<dbReference type="InterPro" id="IPR036259">
    <property type="entry name" value="MFS_trans_sf"/>
</dbReference>
<dbReference type="PANTHER" id="PTHR11558:SF11">
    <property type="entry name" value="SPERMIDINE SYNTHASE"/>
    <property type="match status" value="1"/>
</dbReference>
<reference evidence="3" key="1">
    <citation type="submission" date="2019-02" db="EMBL/GenBank/DDBJ databases">
        <authorList>
            <person name="Li S.-H."/>
        </authorList>
    </citation>
    <scope>NUCLEOTIDE SEQUENCE</scope>
    <source>
        <strain evidence="3">IMCC14734</strain>
    </source>
</reference>
<dbReference type="SUPFAM" id="SSF53335">
    <property type="entry name" value="S-adenosyl-L-methionine-dependent methyltransferases"/>
    <property type="match status" value="1"/>
</dbReference>
<feature type="transmembrane region" description="Helical" evidence="2">
    <location>
        <begin position="116"/>
        <end position="137"/>
    </location>
</feature>
<dbReference type="Gene3D" id="1.20.1250.20">
    <property type="entry name" value="MFS general substrate transporter like domains"/>
    <property type="match status" value="1"/>
</dbReference>
<dbReference type="SUPFAM" id="SSF103473">
    <property type="entry name" value="MFS general substrate transporter"/>
    <property type="match status" value="1"/>
</dbReference>
<keyword evidence="2" id="KW-1133">Transmembrane helix</keyword>
<keyword evidence="2" id="KW-0472">Membrane</keyword>
<dbReference type="InterPro" id="IPR001045">
    <property type="entry name" value="Spermi_synthase"/>
</dbReference>
<dbReference type="Gene3D" id="3.40.50.150">
    <property type="entry name" value="Vaccinia Virus protein VP39"/>
    <property type="match status" value="1"/>
</dbReference>
<keyword evidence="4" id="KW-1185">Reference proteome</keyword>
<keyword evidence="1" id="KW-0745">Spermidine biosynthesis</keyword>
<dbReference type="Proteomes" id="UP001143362">
    <property type="component" value="Unassembled WGS sequence"/>
</dbReference>